<gene>
    <name evidence="1" type="ORF">FSW04_12245</name>
</gene>
<dbReference type="OrthoDB" id="3431291at2"/>
<protein>
    <submittedName>
        <fullName evidence="1">Uncharacterized protein</fullName>
    </submittedName>
</protein>
<reference evidence="1 2" key="1">
    <citation type="journal article" date="2018" name="J. Microbiol.">
        <title>Baekduia soli gen. nov., sp. nov., a novel bacterium isolated from the soil of Baekdu Mountain and proposal of a novel family name, Baekduiaceae fam. nov.</title>
        <authorList>
            <person name="An D.S."/>
            <person name="Siddiqi M.Z."/>
            <person name="Kim K.H."/>
            <person name="Yu H.S."/>
            <person name="Im W.T."/>
        </authorList>
    </citation>
    <scope>NUCLEOTIDE SEQUENCE [LARGE SCALE GENOMIC DNA]</scope>
    <source>
        <strain evidence="1 2">BR7-21</strain>
    </source>
</reference>
<organism evidence="1 2">
    <name type="scientific">Baekduia soli</name>
    <dbReference type="NCBI Taxonomy" id="496014"/>
    <lineage>
        <taxon>Bacteria</taxon>
        <taxon>Bacillati</taxon>
        <taxon>Actinomycetota</taxon>
        <taxon>Thermoleophilia</taxon>
        <taxon>Solirubrobacterales</taxon>
        <taxon>Baekduiaceae</taxon>
        <taxon>Baekduia</taxon>
    </lineage>
</organism>
<evidence type="ECO:0000313" key="1">
    <source>
        <dbReference type="EMBL" id="QEC48260.1"/>
    </source>
</evidence>
<name>A0A5B8U5F9_9ACTN</name>
<dbReference type="KEGG" id="bsol:FSW04_12245"/>
<dbReference type="Proteomes" id="UP000321805">
    <property type="component" value="Chromosome"/>
</dbReference>
<keyword evidence="2" id="KW-1185">Reference proteome</keyword>
<accession>A0A5B8U5F9</accession>
<dbReference type="RefSeq" id="WP_146919599.1">
    <property type="nucleotide sequence ID" value="NZ_CP042430.1"/>
</dbReference>
<dbReference type="AlphaFoldDB" id="A0A5B8U5F9"/>
<dbReference type="EMBL" id="CP042430">
    <property type="protein sequence ID" value="QEC48260.1"/>
    <property type="molecule type" value="Genomic_DNA"/>
</dbReference>
<proteinExistence type="predicted"/>
<evidence type="ECO:0000313" key="2">
    <source>
        <dbReference type="Proteomes" id="UP000321805"/>
    </source>
</evidence>
<sequence>MSETAVEVLERWEAHGALWRLCWRSEKEAVVDLCACTGELMDQVRSADPELLAYLDRRRSSEDD</sequence>